<name>A0AAV4RSR8_CAEEX</name>
<dbReference type="Proteomes" id="UP001054945">
    <property type="component" value="Unassembled WGS sequence"/>
</dbReference>
<comment type="caution">
    <text evidence="2">The sequence shown here is derived from an EMBL/GenBank/DDBJ whole genome shotgun (WGS) entry which is preliminary data.</text>
</comment>
<organism evidence="2 3">
    <name type="scientific">Caerostris extrusa</name>
    <name type="common">Bark spider</name>
    <name type="synonym">Caerostris bankana</name>
    <dbReference type="NCBI Taxonomy" id="172846"/>
    <lineage>
        <taxon>Eukaryota</taxon>
        <taxon>Metazoa</taxon>
        <taxon>Ecdysozoa</taxon>
        <taxon>Arthropoda</taxon>
        <taxon>Chelicerata</taxon>
        <taxon>Arachnida</taxon>
        <taxon>Araneae</taxon>
        <taxon>Araneomorphae</taxon>
        <taxon>Entelegynae</taxon>
        <taxon>Araneoidea</taxon>
        <taxon>Araneidae</taxon>
        <taxon>Caerostris</taxon>
    </lineage>
</organism>
<evidence type="ECO:0000313" key="3">
    <source>
        <dbReference type="Proteomes" id="UP001054945"/>
    </source>
</evidence>
<sequence>MKPPVNGAGAYIVSQKEGLFEDGTAEGERCCCSSAEELDFFLFNTKMFLRSRGSTQLNNTGSEQQQKQQSTRQLNVRGRVAVTSRHDFCNTVVRFRNRELYYANDCITTERRGRGGKNNFCIPFPPPLRVVTFSKENEECDKVFTSLEV</sequence>
<evidence type="ECO:0000256" key="1">
    <source>
        <dbReference type="SAM" id="MobiDB-lite"/>
    </source>
</evidence>
<evidence type="ECO:0000313" key="2">
    <source>
        <dbReference type="EMBL" id="GIY23330.1"/>
    </source>
</evidence>
<dbReference type="AlphaFoldDB" id="A0AAV4RSR8"/>
<gene>
    <name evidence="2" type="ORF">CEXT_243951</name>
</gene>
<feature type="region of interest" description="Disordered" evidence="1">
    <location>
        <begin position="55"/>
        <end position="74"/>
    </location>
</feature>
<reference evidence="2 3" key="1">
    <citation type="submission" date="2021-06" db="EMBL/GenBank/DDBJ databases">
        <title>Caerostris extrusa draft genome.</title>
        <authorList>
            <person name="Kono N."/>
            <person name="Arakawa K."/>
        </authorList>
    </citation>
    <scope>NUCLEOTIDE SEQUENCE [LARGE SCALE GENOMIC DNA]</scope>
</reference>
<keyword evidence="3" id="KW-1185">Reference proteome</keyword>
<proteinExistence type="predicted"/>
<accession>A0AAV4RSR8</accession>
<dbReference type="EMBL" id="BPLR01008262">
    <property type="protein sequence ID" value="GIY23330.1"/>
    <property type="molecule type" value="Genomic_DNA"/>
</dbReference>
<protein>
    <submittedName>
        <fullName evidence="2">Uncharacterized protein</fullName>
    </submittedName>
</protein>